<dbReference type="OrthoDB" id="3698084at2"/>
<dbReference type="Gene3D" id="3.30.300.20">
    <property type="match status" value="1"/>
</dbReference>
<evidence type="ECO:0000313" key="2">
    <source>
        <dbReference type="Proteomes" id="UP000315971"/>
    </source>
</evidence>
<evidence type="ECO:0000313" key="1">
    <source>
        <dbReference type="EMBL" id="SMO32633.1"/>
    </source>
</evidence>
<organism evidence="1 2">
    <name type="scientific">Solitalea koreensis</name>
    <dbReference type="NCBI Taxonomy" id="543615"/>
    <lineage>
        <taxon>Bacteria</taxon>
        <taxon>Pseudomonadati</taxon>
        <taxon>Bacteroidota</taxon>
        <taxon>Sphingobacteriia</taxon>
        <taxon>Sphingobacteriales</taxon>
        <taxon>Sphingobacteriaceae</taxon>
        <taxon>Solitalea</taxon>
    </lineage>
</organism>
<dbReference type="PANTHER" id="PTHR35368:SF1">
    <property type="entry name" value="HYDROPEROXIDE REDUCTASE"/>
    <property type="match status" value="1"/>
</dbReference>
<dbReference type="EMBL" id="FXSZ01000001">
    <property type="protein sequence ID" value="SMO32633.1"/>
    <property type="molecule type" value="Genomic_DNA"/>
</dbReference>
<dbReference type="InterPro" id="IPR003718">
    <property type="entry name" value="OsmC/Ohr_fam"/>
</dbReference>
<keyword evidence="2" id="KW-1185">Reference proteome</keyword>
<dbReference type="RefSeq" id="WP_142600495.1">
    <property type="nucleotide sequence ID" value="NZ_FXSZ01000001.1"/>
</dbReference>
<reference evidence="1 2" key="1">
    <citation type="submission" date="2017-05" db="EMBL/GenBank/DDBJ databases">
        <authorList>
            <person name="Varghese N."/>
            <person name="Submissions S."/>
        </authorList>
    </citation>
    <scope>NUCLEOTIDE SEQUENCE [LARGE SCALE GENOMIC DNA]</scope>
    <source>
        <strain evidence="1 2">DSM 21342</strain>
    </source>
</reference>
<dbReference type="Proteomes" id="UP000315971">
    <property type="component" value="Unassembled WGS sequence"/>
</dbReference>
<dbReference type="InterPro" id="IPR015946">
    <property type="entry name" value="KH_dom-like_a/b"/>
</dbReference>
<protein>
    <submittedName>
        <fullName evidence="1">Uncharacterized OsmC-related protein</fullName>
    </submittedName>
</protein>
<accession>A0A521ACU1</accession>
<dbReference type="PANTHER" id="PTHR35368">
    <property type="entry name" value="HYDROPEROXIDE REDUCTASE"/>
    <property type="match status" value="1"/>
</dbReference>
<gene>
    <name evidence="1" type="ORF">SAMN06265350_10160</name>
</gene>
<dbReference type="Pfam" id="PF02566">
    <property type="entry name" value="OsmC"/>
    <property type="match status" value="1"/>
</dbReference>
<sequence length="161" mass="17345">MNTSIIESTVNTWIAEPEKAKVSPRVTARTEGTHAIIDTGVFSWKMDLAEAIGGENTAPSPTALLLGALSGCAAIFIKDTLAPQLGIEVDDVEAIVQCKTDARGLLGMENALPDLLDIELTIQIISDAPKEDIEHLFETWKQRCPVYLALLKPMNISTSLG</sequence>
<dbReference type="SUPFAM" id="SSF82784">
    <property type="entry name" value="OsmC-like"/>
    <property type="match status" value="1"/>
</dbReference>
<name>A0A521ACU1_9SPHI</name>
<proteinExistence type="predicted"/>
<dbReference type="InterPro" id="IPR052924">
    <property type="entry name" value="OsmC/Ohr_hydroprdx_reductase"/>
</dbReference>
<dbReference type="InterPro" id="IPR036102">
    <property type="entry name" value="OsmC/Ohrsf"/>
</dbReference>
<dbReference type="AlphaFoldDB" id="A0A521ACU1"/>